<proteinExistence type="predicted"/>
<dbReference type="InterPro" id="IPR036871">
    <property type="entry name" value="PX_dom_sf"/>
</dbReference>
<accession>A0A3M6VBR2</accession>
<dbReference type="SUPFAM" id="SSF64268">
    <property type="entry name" value="PX domain"/>
    <property type="match status" value="1"/>
</dbReference>
<dbReference type="OrthoDB" id="66762at2759"/>
<dbReference type="CDD" id="cd06093">
    <property type="entry name" value="PX_domain"/>
    <property type="match status" value="1"/>
</dbReference>
<sequence length="527" mass="57586">MAYLTMTPDDIQGDYTCAIRVEDYRLSTKKAEYKVVVQLSFYSSRAHATGHTSWHIWRSFSAFRKLDEQLRKRNATLMKGVKFPPLYRRKALFRVDKSPEFLGARARELDNYVNVVTHKPQLVAFHLAAVSSQTLKGFVGFNSGFGANADYDQQDVNLRPSSSMLASQAVVQATASVMGDDDDDFRSVSSISTVSSINSTASDYRWSGTGFIGSQSFARHNVPQLQMGGGRTSFASSQGSFAGSIGPGSLGGSIGPGSSRGSWFPASSTMSDTSGRASMASVSSGSMMAMTAPDVINPELDMQRAKMEDQLVQMGLVGVGMPPDGSCLLHCIVYEMYPLQCLRDYPASMTVVNVGAADGMAPRRVAAAQFLRVKLMEYALEHIKSLAGFLMQDEEDVQEQYTTFRDTPDEQATTAELYAVASMFNIELVLISNDESFQIDPVLPVEGLPSVREGPRRTVTLGYLIPGDGLAGHYICTRERRAPFGIPQNSFAGGSYRGSIHIGPPKNMSCGISNNRRFDRIPEQRVE</sequence>
<comment type="caution">
    <text evidence="2">The sequence shown here is derived from an EMBL/GenBank/DDBJ whole genome shotgun (WGS) entry which is preliminary data.</text>
</comment>
<dbReference type="Proteomes" id="UP000282087">
    <property type="component" value="Unassembled WGS sequence"/>
</dbReference>
<dbReference type="InterPro" id="IPR001683">
    <property type="entry name" value="PX_dom"/>
</dbReference>
<reference evidence="4 5" key="1">
    <citation type="submission" date="2018-06" db="EMBL/GenBank/DDBJ databases">
        <title>Comparative genomics of downy mildews reveals potential adaptations to biotrophy.</title>
        <authorList>
            <person name="Fletcher K."/>
            <person name="Klosterman S.J."/>
            <person name="Derevnina L."/>
            <person name="Martin F."/>
            <person name="Koike S."/>
            <person name="Reyes Chin-Wo S."/>
            <person name="Mou B."/>
            <person name="Michelmore R."/>
        </authorList>
    </citation>
    <scope>NUCLEOTIDE SEQUENCE [LARGE SCALE GENOMIC DNA]</scope>
    <source>
        <strain evidence="3 5">R13</strain>
        <strain evidence="2 4">R14</strain>
    </source>
</reference>
<dbReference type="EMBL" id="QKXF01000173">
    <property type="protein sequence ID" value="RQM15054.1"/>
    <property type="molecule type" value="Genomic_DNA"/>
</dbReference>
<dbReference type="SUPFAM" id="SSF54001">
    <property type="entry name" value="Cysteine proteinases"/>
    <property type="match status" value="1"/>
</dbReference>
<dbReference type="Gene3D" id="3.30.1520.10">
    <property type="entry name" value="Phox-like domain"/>
    <property type="match status" value="1"/>
</dbReference>
<dbReference type="Proteomes" id="UP000286097">
    <property type="component" value="Unassembled WGS sequence"/>
</dbReference>
<evidence type="ECO:0000259" key="1">
    <source>
        <dbReference type="PROSITE" id="PS50195"/>
    </source>
</evidence>
<dbReference type="PROSITE" id="PS50195">
    <property type="entry name" value="PX"/>
    <property type="match status" value="1"/>
</dbReference>
<dbReference type="InterPro" id="IPR038765">
    <property type="entry name" value="Papain-like_cys_pep_sf"/>
</dbReference>
<dbReference type="CDD" id="cd22744">
    <property type="entry name" value="OTU"/>
    <property type="match status" value="1"/>
</dbReference>
<dbReference type="Pfam" id="PF00787">
    <property type="entry name" value="PX"/>
    <property type="match status" value="1"/>
</dbReference>
<evidence type="ECO:0000313" key="5">
    <source>
        <dbReference type="Proteomes" id="UP000286097"/>
    </source>
</evidence>
<protein>
    <recommendedName>
        <fullName evidence="1">PX domain-containing protein</fullName>
    </recommendedName>
</protein>
<keyword evidence="4" id="KW-1185">Reference proteome</keyword>
<dbReference type="AlphaFoldDB" id="A0A3M6VBR2"/>
<name>A0A3M6VBR2_9STRA</name>
<dbReference type="GO" id="GO:0035091">
    <property type="term" value="F:phosphatidylinositol binding"/>
    <property type="evidence" value="ECO:0007669"/>
    <property type="project" value="InterPro"/>
</dbReference>
<evidence type="ECO:0000313" key="4">
    <source>
        <dbReference type="Proteomes" id="UP000282087"/>
    </source>
</evidence>
<dbReference type="Gene3D" id="3.90.70.80">
    <property type="match status" value="1"/>
</dbReference>
<dbReference type="EMBL" id="QLLG01000363">
    <property type="protein sequence ID" value="RMX63797.1"/>
    <property type="molecule type" value="Genomic_DNA"/>
</dbReference>
<gene>
    <name evidence="3" type="ORF">DD237_004983</name>
    <name evidence="2" type="ORF">DD238_006102</name>
</gene>
<organism evidence="2 4">
    <name type="scientific">Peronospora effusa</name>
    <dbReference type="NCBI Taxonomy" id="542832"/>
    <lineage>
        <taxon>Eukaryota</taxon>
        <taxon>Sar</taxon>
        <taxon>Stramenopiles</taxon>
        <taxon>Oomycota</taxon>
        <taxon>Peronosporomycetes</taxon>
        <taxon>Peronosporales</taxon>
        <taxon>Peronosporaceae</taxon>
        <taxon>Peronospora</taxon>
    </lineage>
</organism>
<dbReference type="VEuPathDB" id="FungiDB:DD237_004983"/>
<dbReference type="STRING" id="542832.A0A3M6VBR2"/>
<evidence type="ECO:0000313" key="2">
    <source>
        <dbReference type="EMBL" id="RMX63797.1"/>
    </source>
</evidence>
<feature type="domain" description="PX" evidence="1">
    <location>
        <begin position="11"/>
        <end position="145"/>
    </location>
</feature>
<evidence type="ECO:0000313" key="3">
    <source>
        <dbReference type="EMBL" id="RQM15054.1"/>
    </source>
</evidence>